<dbReference type="Proteomes" id="UP000324222">
    <property type="component" value="Unassembled WGS sequence"/>
</dbReference>
<name>A0A5B7JB93_PORTR</name>
<sequence length="119" mass="13522">MGGVSSDTSWGWSSLGLISSDKWGRFLFSCPPGYLYDNQLKRCEKETIIGPCDRLSDAVVQTHVITPVVEIKPEKLDQFFESDIYWDLMPFLPNEPQKLVPILPSSFSRAPDREVRPFA</sequence>
<evidence type="ECO:0000313" key="1">
    <source>
        <dbReference type="EMBL" id="MPC90218.1"/>
    </source>
</evidence>
<evidence type="ECO:0008006" key="3">
    <source>
        <dbReference type="Google" id="ProtNLM"/>
    </source>
</evidence>
<keyword evidence="2" id="KW-1185">Reference proteome</keyword>
<reference evidence="1 2" key="1">
    <citation type="submission" date="2019-05" db="EMBL/GenBank/DDBJ databases">
        <title>Another draft genome of Portunus trituberculatus and its Hox gene families provides insights of decapod evolution.</title>
        <authorList>
            <person name="Jeong J.-H."/>
            <person name="Song I."/>
            <person name="Kim S."/>
            <person name="Choi T."/>
            <person name="Kim D."/>
            <person name="Ryu S."/>
            <person name="Kim W."/>
        </authorList>
    </citation>
    <scope>NUCLEOTIDE SEQUENCE [LARGE SCALE GENOMIC DNA]</scope>
    <source>
        <tissue evidence="1">Muscle</tissue>
    </source>
</reference>
<protein>
    <recommendedName>
        <fullName evidence="3">Chitin-binding type-2 domain-containing protein</fullName>
    </recommendedName>
</protein>
<dbReference type="AlphaFoldDB" id="A0A5B7JB93"/>
<accession>A0A5B7JB93</accession>
<gene>
    <name evidence="1" type="ORF">E2C01_085192</name>
</gene>
<comment type="caution">
    <text evidence="1">The sequence shown here is derived from an EMBL/GenBank/DDBJ whole genome shotgun (WGS) entry which is preliminary data.</text>
</comment>
<evidence type="ECO:0000313" key="2">
    <source>
        <dbReference type="Proteomes" id="UP000324222"/>
    </source>
</evidence>
<proteinExistence type="predicted"/>
<dbReference type="OrthoDB" id="6020543at2759"/>
<organism evidence="1 2">
    <name type="scientific">Portunus trituberculatus</name>
    <name type="common">Swimming crab</name>
    <name type="synonym">Neptunus trituberculatus</name>
    <dbReference type="NCBI Taxonomy" id="210409"/>
    <lineage>
        <taxon>Eukaryota</taxon>
        <taxon>Metazoa</taxon>
        <taxon>Ecdysozoa</taxon>
        <taxon>Arthropoda</taxon>
        <taxon>Crustacea</taxon>
        <taxon>Multicrustacea</taxon>
        <taxon>Malacostraca</taxon>
        <taxon>Eumalacostraca</taxon>
        <taxon>Eucarida</taxon>
        <taxon>Decapoda</taxon>
        <taxon>Pleocyemata</taxon>
        <taxon>Brachyura</taxon>
        <taxon>Eubrachyura</taxon>
        <taxon>Portunoidea</taxon>
        <taxon>Portunidae</taxon>
        <taxon>Portuninae</taxon>
        <taxon>Portunus</taxon>
    </lineage>
</organism>
<dbReference type="EMBL" id="VSRR010083661">
    <property type="protein sequence ID" value="MPC90218.1"/>
    <property type="molecule type" value="Genomic_DNA"/>
</dbReference>